<comment type="similarity">
    <text evidence="3 12">Belongs to the CcmB/CycW/HelB family.</text>
</comment>
<dbReference type="EMBL" id="VYGV01000026">
    <property type="protein sequence ID" value="NWF48353.1"/>
    <property type="molecule type" value="Genomic_DNA"/>
</dbReference>
<keyword evidence="10 13" id="KW-1133">Transmembrane helix</keyword>
<evidence type="ECO:0000256" key="7">
    <source>
        <dbReference type="ARBA" id="ARBA00022519"/>
    </source>
</evidence>
<sequence>MTAGILFTVAARDLKLARRRRIEALLPVVFFVVAASLYPFGVGPEPQMLREIASGIVWVCALLAAMLSLNTLYVADHADGSLEQMVLSRESLVLIAAGKALAHWVLTGLPLILASPLIGLFFGMASSTIAVMTLTLLLGTPVLSLLGSVGAALTLGLRSGGVLILLLVLPLCIPVLIFGAGAVTAVDAGLSAQGHLSLLGALLLVSGLGAPWATAAALRISIAS</sequence>
<dbReference type="PIRSF" id="PIRSF002764">
    <property type="entry name" value="CcmB"/>
    <property type="match status" value="1"/>
</dbReference>
<gene>
    <name evidence="14" type="primary">ccmB</name>
    <name evidence="14" type="ORF">F3K02_24310</name>
</gene>
<accession>A0A7Y8H1J6</accession>
<dbReference type="GO" id="GO:0015232">
    <property type="term" value="F:heme transmembrane transporter activity"/>
    <property type="evidence" value="ECO:0007669"/>
    <property type="project" value="InterPro"/>
</dbReference>
<evidence type="ECO:0000256" key="9">
    <source>
        <dbReference type="ARBA" id="ARBA00022748"/>
    </source>
</evidence>
<feature type="transmembrane region" description="Helical" evidence="13">
    <location>
        <begin position="129"/>
        <end position="155"/>
    </location>
</feature>
<dbReference type="NCBIfam" id="TIGR01190">
    <property type="entry name" value="ccmB"/>
    <property type="match status" value="1"/>
</dbReference>
<dbReference type="Proteomes" id="UP000545507">
    <property type="component" value="Unassembled WGS sequence"/>
</dbReference>
<evidence type="ECO:0000256" key="5">
    <source>
        <dbReference type="ARBA" id="ARBA00022448"/>
    </source>
</evidence>
<evidence type="ECO:0000313" key="14">
    <source>
        <dbReference type="EMBL" id="NWF48353.1"/>
    </source>
</evidence>
<evidence type="ECO:0000256" key="12">
    <source>
        <dbReference type="PIRNR" id="PIRNR002764"/>
    </source>
</evidence>
<name>A0A7Y8H1J6_9BURK</name>
<evidence type="ECO:0000256" key="3">
    <source>
        <dbReference type="ARBA" id="ARBA00010544"/>
    </source>
</evidence>
<feature type="transmembrane region" description="Helical" evidence="13">
    <location>
        <begin position="198"/>
        <end position="218"/>
    </location>
</feature>
<dbReference type="InterPro" id="IPR003544">
    <property type="entry name" value="Cyt_c_biogenesis_CcmB"/>
</dbReference>
<comment type="caution">
    <text evidence="14">The sequence shown here is derived from an EMBL/GenBank/DDBJ whole genome shotgun (WGS) entry which is preliminary data.</text>
</comment>
<evidence type="ECO:0000256" key="10">
    <source>
        <dbReference type="ARBA" id="ARBA00022989"/>
    </source>
</evidence>
<proteinExistence type="inferred from homology"/>
<evidence type="ECO:0000256" key="13">
    <source>
        <dbReference type="SAM" id="Phobius"/>
    </source>
</evidence>
<evidence type="ECO:0000256" key="4">
    <source>
        <dbReference type="ARBA" id="ARBA00016452"/>
    </source>
</evidence>
<comment type="function">
    <text evidence="1 12">Required for the export of heme to the periplasm for the biogenesis of c-type cytochromes.</text>
</comment>
<evidence type="ECO:0000313" key="15">
    <source>
        <dbReference type="Proteomes" id="UP000545507"/>
    </source>
</evidence>
<feature type="transmembrane region" description="Helical" evidence="13">
    <location>
        <begin position="96"/>
        <end position="123"/>
    </location>
</feature>
<feature type="transmembrane region" description="Helical" evidence="13">
    <location>
        <begin position="162"/>
        <end position="186"/>
    </location>
</feature>
<keyword evidence="11 12" id="KW-0472">Membrane</keyword>
<keyword evidence="9 12" id="KW-0201">Cytochrome c-type biogenesis</keyword>
<keyword evidence="7 12" id="KW-0997">Cell inner membrane</keyword>
<dbReference type="GO" id="GO:0017004">
    <property type="term" value="P:cytochrome complex assembly"/>
    <property type="evidence" value="ECO:0007669"/>
    <property type="project" value="UniProtKB-KW"/>
</dbReference>
<dbReference type="PRINTS" id="PR01414">
    <property type="entry name" value="CCMBBIOGNSIS"/>
</dbReference>
<dbReference type="PANTHER" id="PTHR30070:SF1">
    <property type="entry name" value="CYTOCHROME C BIOGENESIS B-RELATED"/>
    <property type="match status" value="1"/>
</dbReference>
<feature type="transmembrane region" description="Helical" evidence="13">
    <location>
        <begin position="22"/>
        <end position="40"/>
    </location>
</feature>
<evidence type="ECO:0000256" key="2">
    <source>
        <dbReference type="ARBA" id="ARBA00004429"/>
    </source>
</evidence>
<dbReference type="RefSeq" id="WP_177138937.1">
    <property type="nucleotide sequence ID" value="NZ_VYGV01000026.1"/>
</dbReference>
<evidence type="ECO:0000256" key="6">
    <source>
        <dbReference type="ARBA" id="ARBA00022475"/>
    </source>
</evidence>
<dbReference type="Pfam" id="PF03379">
    <property type="entry name" value="CcmB"/>
    <property type="match status" value="1"/>
</dbReference>
<keyword evidence="5 12" id="KW-0813">Transport</keyword>
<dbReference type="GO" id="GO:1903607">
    <property type="term" value="P:cytochrome c biosynthetic process"/>
    <property type="evidence" value="ECO:0007669"/>
    <property type="project" value="TreeGrafter"/>
</dbReference>
<dbReference type="InterPro" id="IPR026031">
    <property type="entry name" value="Cyt_c_CcmB_bac"/>
</dbReference>
<keyword evidence="6 12" id="KW-1003">Cell membrane</keyword>
<organism evidence="14 15">
    <name type="scientific">Hydrogenophaga aromaticivorans</name>
    <dbReference type="NCBI Taxonomy" id="2610898"/>
    <lineage>
        <taxon>Bacteria</taxon>
        <taxon>Pseudomonadati</taxon>
        <taxon>Pseudomonadota</taxon>
        <taxon>Betaproteobacteria</taxon>
        <taxon>Burkholderiales</taxon>
        <taxon>Comamonadaceae</taxon>
        <taxon>Hydrogenophaga</taxon>
    </lineage>
</organism>
<evidence type="ECO:0000256" key="1">
    <source>
        <dbReference type="ARBA" id="ARBA00002442"/>
    </source>
</evidence>
<protein>
    <recommendedName>
        <fullName evidence="4 12">Heme exporter protein B</fullName>
    </recommendedName>
</protein>
<reference evidence="14 15" key="1">
    <citation type="submission" date="2019-09" db="EMBL/GenBank/DDBJ databases">
        <title>Hydrogenophaga aromatica sp. nov., isolated from a para-xylene-degrading enrichment culture.</title>
        <authorList>
            <person name="Tancsics A."/>
            <person name="Banerjee S."/>
        </authorList>
    </citation>
    <scope>NUCLEOTIDE SEQUENCE [LARGE SCALE GENOMIC DNA]</scope>
    <source>
        <strain evidence="14 15">D2P1</strain>
    </source>
</reference>
<keyword evidence="15" id="KW-1185">Reference proteome</keyword>
<dbReference type="AlphaFoldDB" id="A0A7Y8H1J6"/>
<evidence type="ECO:0000256" key="8">
    <source>
        <dbReference type="ARBA" id="ARBA00022692"/>
    </source>
</evidence>
<dbReference type="PANTHER" id="PTHR30070">
    <property type="entry name" value="HEME EXPORTER PROTEIN B"/>
    <property type="match status" value="1"/>
</dbReference>
<dbReference type="GO" id="GO:0005886">
    <property type="term" value="C:plasma membrane"/>
    <property type="evidence" value="ECO:0007669"/>
    <property type="project" value="UniProtKB-SubCell"/>
</dbReference>
<evidence type="ECO:0000256" key="11">
    <source>
        <dbReference type="ARBA" id="ARBA00023136"/>
    </source>
</evidence>
<comment type="subcellular location">
    <subcellularLocation>
        <location evidence="2">Cell inner membrane</location>
        <topology evidence="2">Multi-pass membrane protein</topology>
    </subcellularLocation>
</comment>
<feature type="transmembrane region" description="Helical" evidence="13">
    <location>
        <begin position="52"/>
        <end position="75"/>
    </location>
</feature>
<keyword evidence="8 13" id="KW-0812">Transmembrane</keyword>